<keyword evidence="9" id="KW-1185">Reference proteome</keyword>
<comment type="similarity">
    <text evidence="5">Belongs to the CFAP91 family.</text>
</comment>
<comment type="subcellular location">
    <subcellularLocation>
        <location evidence="1">Cytoplasm</location>
        <location evidence="1">Cytoskeleton</location>
        <location evidence="1">Cilium axoneme</location>
    </subcellularLocation>
</comment>
<evidence type="ECO:0000313" key="9">
    <source>
        <dbReference type="Proteomes" id="UP000823561"/>
    </source>
</evidence>
<dbReference type="PANTHER" id="PTHR22455:SF10">
    <property type="entry name" value="CILIA- AND FLAGELLA-ASSOCIATED PROTEIN 91"/>
    <property type="match status" value="1"/>
</dbReference>
<gene>
    <name evidence="8" type="ORF">AALO_G00036930</name>
</gene>
<evidence type="ECO:0000256" key="2">
    <source>
        <dbReference type="ARBA" id="ARBA00022490"/>
    </source>
</evidence>
<organism evidence="8 9">
    <name type="scientific">Alosa alosa</name>
    <name type="common">allis shad</name>
    <dbReference type="NCBI Taxonomy" id="278164"/>
    <lineage>
        <taxon>Eukaryota</taxon>
        <taxon>Metazoa</taxon>
        <taxon>Chordata</taxon>
        <taxon>Craniata</taxon>
        <taxon>Vertebrata</taxon>
        <taxon>Euteleostomi</taxon>
        <taxon>Actinopterygii</taxon>
        <taxon>Neopterygii</taxon>
        <taxon>Teleostei</taxon>
        <taxon>Clupei</taxon>
        <taxon>Clupeiformes</taxon>
        <taxon>Clupeoidei</taxon>
        <taxon>Clupeidae</taxon>
        <taxon>Alosa</taxon>
    </lineage>
</organism>
<evidence type="ECO:0000256" key="3">
    <source>
        <dbReference type="ARBA" id="ARBA00023212"/>
    </source>
</evidence>
<dbReference type="AlphaFoldDB" id="A0AAV6HAD5"/>
<evidence type="ECO:0000259" key="7">
    <source>
        <dbReference type="Pfam" id="PF14738"/>
    </source>
</evidence>
<protein>
    <recommendedName>
        <fullName evidence="6">Cilia- and flagella-associated protein 91</fullName>
    </recommendedName>
</protein>
<evidence type="ECO:0000256" key="1">
    <source>
        <dbReference type="ARBA" id="ARBA00004430"/>
    </source>
</evidence>
<sequence>MRAGLRPTPPELLTLATLTWGRGLPAGLAEVEMIERARVKRAWEATLPPLHDLAQLDKRRRMMEEMERKEWAFRESEIEKLQEARLALLMRLLRQREETQQQVTTQRLDQCFSQQQLTKEAHLRRIRNNYAISLRKLARRKNIEEAGRGTCEGLLGLRLAHLRPAVVGVFP</sequence>
<evidence type="ECO:0000256" key="5">
    <source>
        <dbReference type="ARBA" id="ARBA00029468"/>
    </source>
</evidence>
<keyword evidence="4" id="KW-0966">Cell projection</keyword>
<dbReference type="GO" id="GO:0005930">
    <property type="term" value="C:axoneme"/>
    <property type="evidence" value="ECO:0007669"/>
    <property type="project" value="UniProtKB-SubCell"/>
</dbReference>
<dbReference type="InterPro" id="IPR032840">
    <property type="entry name" value="CFAP91_dom"/>
</dbReference>
<dbReference type="EMBL" id="JADWDJ010000003">
    <property type="protein sequence ID" value="KAG5282980.1"/>
    <property type="molecule type" value="Genomic_DNA"/>
</dbReference>
<feature type="domain" description="CFAP91" evidence="7">
    <location>
        <begin position="9"/>
        <end position="136"/>
    </location>
</feature>
<reference evidence="8" key="1">
    <citation type="submission" date="2020-10" db="EMBL/GenBank/DDBJ databases">
        <title>Chromosome-scale genome assembly of the Allis shad, Alosa alosa.</title>
        <authorList>
            <person name="Margot Z."/>
            <person name="Christophe K."/>
            <person name="Cabau C."/>
            <person name="Louis A."/>
            <person name="Berthelot C."/>
            <person name="Parey E."/>
            <person name="Roest Crollius H."/>
            <person name="Montfort J."/>
            <person name="Robinson-Rechavi M."/>
            <person name="Bucao C."/>
            <person name="Bouchez O."/>
            <person name="Gislard M."/>
            <person name="Lluch J."/>
            <person name="Milhes M."/>
            <person name="Lampietro C."/>
            <person name="Lopez Roques C."/>
            <person name="Donnadieu C."/>
            <person name="Braasch I."/>
            <person name="Desvignes T."/>
            <person name="Postlethwait J."/>
            <person name="Bobe J."/>
            <person name="Guiguen Y."/>
        </authorList>
    </citation>
    <scope>NUCLEOTIDE SEQUENCE</scope>
    <source>
        <strain evidence="8">M-15738</strain>
        <tissue evidence="8">Blood</tissue>
    </source>
</reference>
<comment type="caution">
    <text evidence="8">The sequence shown here is derived from an EMBL/GenBank/DDBJ whole genome shotgun (WGS) entry which is preliminary data.</text>
</comment>
<evidence type="ECO:0000313" key="8">
    <source>
        <dbReference type="EMBL" id="KAG5282980.1"/>
    </source>
</evidence>
<name>A0AAV6HAD5_9TELE</name>
<dbReference type="PANTHER" id="PTHR22455">
    <property type="entry name" value="CILIA- AND FLAGELLA-ASSOCIATED PROTEIN 91"/>
    <property type="match status" value="1"/>
</dbReference>
<dbReference type="InterPro" id="IPR026720">
    <property type="entry name" value="CFAP91"/>
</dbReference>
<keyword evidence="2" id="KW-0963">Cytoplasm</keyword>
<keyword evidence="3" id="KW-0206">Cytoskeleton</keyword>
<evidence type="ECO:0000256" key="4">
    <source>
        <dbReference type="ARBA" id="ARBA00023273"/>
    </source>
</evidence>
<evidence type="ECO:0000256" key="6">
    <source>
        <dbReference type="ARBA" id="ARBA00029555"/>
    </source>
</evidence>
<dbReference type="Proteomes" id="UP000823561">
    <property type="component" value="Chromosome 3"/>
</dbReference>
<dbReference type="Pfam" id="PF14738">
    <property type="entry name" value="CFAP91"/>
    <property type="match status" value="1"/>
</dbReference>
<accession>A0AAV6HAD5</accession>
<proteinExistence type="inferred from homology"/>